<organism evidence="2 3">
    <name type="scientific">Alteraurantiacibacter buctensis</name>
    <dbReference type="NCBI Taxonomy" id="1503981"/>
    <lineage>
        <taxon>Bacteria</taxon>
        <taxon>Pseudomonadati</taxon>
        <taxon>Pseudomonadota</taxon>
        <taxon>Alphaproteobacteria</taxon>
        <taxon>Sphingomonadales</taxon>
        <taxon>Erythrobacteraceae</taxon>
        <taxon>Alteraurantiacibacter</taxon>
    </lineage>
</organism>
<dbReference type="SUPFAM" id="SSF63829">
    <property type="entry name" value="Calcium-dependent phosphotriesterase"/>
    <property type="match status" value="1"/>
</dbReference>
<dbReference type="Gene3D" id="2.120.10.30">
    <property type="entry name" value="TolB, C-terminal domain"/>
    <property type="match status" value="1"/>
</dbReference>
<accession>A0A844Z1H7</accession>
<gene>
    <name evidence="2" type="ORF">GRI99_11730</name>
</gene>
<keyword evidence="1" id="KW-0732">Signal</keyword>
<dbReference type="Proteomes" id="UP000466966">
    <property type="component" value="Unassembled WGS sequence"/>
</dbReference>
<reference evidence="2 3" key="1">
    <citation type="submission" date="2019-12" db="EMBL/GenBank/DDBJ databases">
        <title>Genomic-based taxomic classification of the family Erythrobacteraceae.</title>
        <authorList>
            <person name="Xu L."/>
        </authorList>
    </citation>
    <scope>NUCLEOTIDE SEQUENCE [LARGE SCALE GENOMIC DNA]</scope>
    <source>
        <strain evidence="2 3">M0322</strain>
    </source>
</reference>
<protein>
    <recommendedName>
        <fullName evidence="4">SMP-30/Gluconolactonase/LRE-like region domain-containing protein</fullName>
    </recommendedName>
</protein>
<name>A0A844Z1H7_9SPHN</name>
<feature type="chain" id="PRO_5032963439" description="SMP-30/Gluconolactonase/LRE-like region domain-containing protein" evidence="1">
    <location>
        <begin position="20"/>
        <end position="419"/>
    </location>
</feature>
<dbReference type="InterPro" id="IPR011042">
    <property type="entry name" value="6-blade_b-propeller_TolB-like"/>
</dbReference>
<dbReference type="OrthoDB" id="8584394at2"/>
<keyword evidence="3" id="KW-1185">Reference proteome</keyword>
<sequence length="419" mass="43915">MVWGAVSALGLAAVPIAAAAQESTRWRAVDASTGQIADVDGLAQLAADFPDSGSVRLRLLNALLEAGDLEGAWRELTWLLDRGHRFGPGGQAQLQDLFAGPYAAELIRRFAVPVTPVMASEVVGEVPAEAHLLEGLSVVRATGNQYLTSVVSRELWVRHDGGWLNTGLHAGGNPSGIAFDRRHGVWVAVGDLGMLPAGIPSFGGLVLLGPSQPDVPSQVSFPAPTGVNLSDLALGTASVVYASDPLAGGIYRLPSTASAITPLVAPGTLRSPQGLAESADGHLLYASDYRYGLAMIDLASGTVSRLPADVPMLLDGIDGLWLHEGELIAIQNGTSPMRIVALRLSADGRRIVGRRVLEQDHPDWTEPLGGSIANGMLYYIANGQWDRFAPGGTLVEGALPEPTLIRTVPLDGPPQVESP</sequence>
<evidence type="ECO:0000256" key="1">
    <source>
        <dbReference type="SAM" id="SignalP"/>
    </source>
</evidence>
<evidence type="ECO:0000313" key="2">
    <source>
        <dbReference type="EMBL" id="MXO72297.1"/>
    </source>
</evidence>
<evidence type="ECO:0008006" key="4">
    <source>
        <dbReference type="Google" id="ProtNLM"/>
    </source>
</evidence>
<feature type="signal peptide" evidence="1">
    <location>
        <begin position="1"/>
        <end position="19"/>
    </location>
</feature>
<proteinExistence type="predicted"/>
<dbReference type="AlphaFoldDB" id="A0A844Z1H7"/>
<comment type="caution">
    <text evidence="2">The sequence shown here is derived from an EMBL/GenBank/DDBJ whole genome shotgun (WGS) entry which is preliminary data.</text>
</comment>
<evidence type="ECO:0000313" key="3">
    <source>
        <dbReference type="Proteomes" id="UP000466966"/>
    </source>
</evidence>
<dbReference type="EMBL" id="WTYV01000004">
    <property type="protein sequence ID" value="MXO72297.1"/>
    <property type="molecule type" value="Genomic_DNA"/>
</dbReference>